<proteinExistence type="inferred from homology"/>
<dbReference type="SUPFAM" id="SSF56112">
    <property type="entry name" value="Protein kinase-like (PK-like)"/>
    <property type="match status" value="1"/>
</dbReference>
<keyword evidence="7 10" id="KW-0067">ATP-binding</keyword>
<dbReference type="Proteomes" id="UP000634136">
    <property type="component" value="Unassembled WGS sequence"/>
</dbReference>
<evidence type="ECO:0000256" key="7">
    <source>
        <dbReference type="ARBA" id="ARBA00022840"/>
    </source>
</evidence>
<accession>A0A834W4Q4</accession>
<dbReference type="Gene3D" id="1.10.510.10">
    <property type="entry name" value="Transferase(Phosphotransferase) domain 1"/>
    <property type="match status" value="1"/>
</dbReference>
<dbReference type="InterPro" id="IPR008271">
    <property type="entry name" value="Ser/Thr_kinase_AS"/>
</dbReference>
<feature type="compositionally biased region" description="Low complexity" evidence="11">
    <location>
        <begin position="298"/>
        <end position="316"/>
    </location>
</feature>
<dbReference type="SMART" id="SM00220">
    <property type="entry name" value="S_TKc"/>
    <property type="match status" value="1"/>
</dbReference>
<dbReference type="EMBL" id="JAAIUW010000012">
    <property type="protein sequence ID" value="KAF7805746.1"/>
    <property type="molecule type" value="Genomic_DNA"/>
</dbReference>
<feature type="compositionally biased region" description="Basic and acidic residues" evidence="11">
    <location>
        <begin position="344"/>
        <end position="362"/>
    </location>
</feature>
<dbReference type="Gene3D" id="3.30.200.20">
    <property type="entry name" value="Phosphorylase Kinase, domain 1"/>
    <property type="match status" value="1"/>
</dbReference>
<dbReference type="FunFam" id="1.10.510.10:FF:000504">
    <property type="entry name" value="Serine/threonine-protein kinase Nek5"/>
    <property type="match status" value="1"/>
</dbReference>
<evidence type="ECO:0000256" key="9">
    <source>
        <dbReference type="ARBA" id="ARBA00048679"/>
    </source>
</evidence>
<reference evidence="13" key="1">
    <citation type="submission" date="2020-09" db="EMBL/GenBank/DDBJ databases">
        <title>Genome-Enabled Discovery of Anthraquinone Biosynthesis in Senna tora.</title>
        <authorList>
            <person name="Kang S.-H."/>
            <person name="Pandey R.P."/>
            <person name="Lee C.-M."/>
            <person name="Sim J.-S."/>
            <person name="Jeong J.-T."/>
            <person name="Choi B.-S."/>
            <person name="Jung M."/>
            <person name="Ginzburg D."/>
            <person name="Zhao K."/>
            <person name="Won S.Y."/>
            <person name="Oh T.-J."/>
            <person name="Yu Y."/>
            <person name="Kim N.-H."/>
            <person name="Lee O.R."/>
            <person name="Lee T.-H."/>
            <person name="Bashyal P."/>
            <person name="Kim T.-S."/>
            <person name="Lee W.-H."/>
            <person name="Kawkins C."/>
            <person name="Kim C.-K."/>
            <person name="Kim J.S."/>
            <person name="Ahn B.O."/>
            <person name="Rhee S.Y."/>
            <person name="Sohng J.K."/>
        </authorList>
    </citation>
    <scope>NUCLEOTIDE SEQUENCE</scope>
    <source>
        <tissue evidence="13">Leaf</tissue>
    </source>
</reference>
<dbReference type="AlphaFoldDB" id="A0A834W4Q4"/>
<evidence type="ECO:0000256" key="2">
    <source>
        <dbReference type="ARBA" id="ARBA00012513"/>
    </source>
</evidence>
<dbReference type="PROSITE" id="PS00107">
    <property type="entry name" value="PROTEIN_KINASE_ATP"/>
    <property type="match status" value="1"/>
</dbReference>
<dbReference type="PROSITE" id="PS50011">
    <property type="entry name" value="PROTEIN_KINASE_DOM"/>
    <property type="match status" value="1"/>
</dbReference>
<evidence type="ECO:0000256" key="10">
    <source>
        <dbReference type="PROSITE-ProRule" id="PRU10141"/>
    </source>
</evidence>
<keyword evidence="3" id="KW-0723">Serine/threonine-protein kinase</keyword>
<protein>
    <recommendedName>
        <fullName evidence="2">non-specific serine/threonine protein kinase</fullName>
        <ecNumber evidence="2">2.7.11.1</ecNumber>
    </recommendedName>
</protein>
<keyword evidence="6 13" id="KW-0418">Kinase</keyword>
<dbReference type="InterPro" id="IPR011009">
    <property type="entry name" value="Kinase-like_dom_sf"/>
</dbReference>
<dbReference type="GO" id="GO:0005524">
    <property type="term" value="F:ATP binding"/>
    <property type="evidence" value="ECO:0007669"/>
    <property type="project" value="UniProtKB-UniRule"/>
</dbReference>
<dbReference type="GO" id="GO:0004674">
    <property type="term" value="F:protein serine/threonine kinase activity"/>
    <property type="evidence" value="ECO:0007669"/>
    <property type="project" value="UniProtKB-KW"/>
</dbReference>
<keyword evidence="5 10" id="KW-0547">Nucleotide-binding</keyword>
<feature type="binding site" evidence="10">
    <location>
        <position position="37"/>
    </location>
    <ligand>
        <name>ATP</name>
        <dbReference type="ChEBI" id="CHEBI:30616"/>
    </ligand>
</feature>
<dbReference type="InterPro" id="IPR017441">
    <property type="entry name" value="Protein_kinase_ATP_BS"/>
</dbReference>
<feature type="region of interest" description="Disordered" evidence="11">
    <location>
        <begin position="332"/>
        <end position="362"/>
    </location>
</feature>
<evidence type="ECO:0000313" key="14">
    <source>
        <dbReference type="Proteomes" id="UP000634136"/>
    </source>
</evidence>
<evidence type="ECO:0000256" key="6">
    <source>
        <dbReference type="ARBA" id="ARBA00022777"/>
    </source>
</evidence>
<dbReference type="PANTHER" id="PTHR43671:SF98">
    <property type="entry name" value="SERINE_THREONINE-PROTEIN KINASE NEK11"/>
    <property type="match status" value="1"/>
</dbReference>
<feature type="domain" description="Protein kinase" evidence="12">
    <location>
        <begin position="8"/>
        <end position="262"/>
    </location>
</feature>
<name>A0A834W4Q4_9FABA</name>
<evidence type="ECO:0000256" key="3">
    <source>
        <dbReference type="ARBA" id="ARBA00022527"/>
    </source>
</evidence>
<feature type="compositionally biased region" description="Basic and acidic residues" evidence="11">
    <location>
        <begin position="564"/>
        <end position="579"/>
    </location>
</feature>
<feature type="compositionally biased region" description="Polar residues" evidence="11">
    <location>
        <begin position="905"/>
        <end position="921"/>
    </location>
</feature>
<feature type="region of interest" description="Disordered" evidence="11">
    <location>
        <begin position="272"/>
        <end position="316"/>
    </location>
</feature>
<organism evidence="13 14">
    <name type="scientific">Senna tora</name>
    <dbReference type="NCBI Taxonomy" id="362788"/>
    <lineage>
        <taxon>Eukaryota</taxon>
        <taxon>Viridiplantae</taxon>
        <taxon>Streptophyta</taxon>
        <taxon>Embryophyta</taxon>
        <taxon>Tracheophyta</taxon>
        <taxon>Spermatophyta</taxon>
        <taxon>Magnoliopsida</taxon>
        <taxon>eudicotyledons</taxon>
        <taxon>Gunneridae</taxon>
        <taxon>Pentapetalae</taxon>
        <taxon>rosids</taxon>
        <taxon>fabids</taxon>
        <taxon>Fabales</taxon>
        <taxon>Fabaceae</taxon>
        <taxon>Caesalpinioideae</taxon>
        <taxon>Cassia clade</taxon>
        <taxon>Senna</taxon>
    </lineage>
</organism>
<dbReference type="InterPro" id="IPR000719">
    <property type="entry name" value="Prot_kinase_dom"/>
</dbReference>
<evidence type="ECO:0000256" key="8">
    <source>
        <dbReference type="ARBA" id="ARBA00047899"/>
    </source>
</evidence>
<evidence type="ECO:0000256" key="4">
    <source>
        <dbReference type="ARBA" id="ARBA00022679"/>
    </source>
</evidence>
<dbReference type="GO" id="GO:0055028">
    <property type="term" value="C:cortical microtubule"/>
    <property type="evidence" value="ECO:0007669"/>
    <property type="project" value="TreeGrafter"/>
</dbReference>
<feature type="region of interest" description="Disordered" evidence="11">
    <location>
        <begin position="884"/>
        <end position="963"/>
    </location>
</feature>
<evidence type="ECO:0000256" key="1">
    <source>
        <dbReference type="ARBA" id="ARBA00010886"/>
    </source>
</evidence>
<sequence>MESRMDQYEIMEQIGRGAFGAAILVNHRAEKKKYVLKKIRLARQTERCRRSAHQEMALIARIQHPYIVEFKEAWVEKGCYVCIVTGYCEGGDMAELMKKSNGVYFPEEKLCKWFTQLLLAVEYLHSNFVLHRDLKCSNIFLTKDQDVRLGDFGLAKTLKADDLASSVVGTPNYMCPELLADIPYGFKSDIWSLGCCIYEMAAHRPAFKAFDMAGLISKINRSSIGPLPSCYSPSLKTLIKGMLRKNPEHRPTASEVLKHPYLQPYVEQYRPSFSPPTACSPEKPISAAHDPRRNMAESQNSCSSSSDKDSSMSNERSISTVVLKCDHKTTETDLASMDDEDDSEHNLLSEEENRLSTGNAKKEGQEIMKPSHNEHRLVVESKQPKTIKNIMMALKEGKARENGSPMRGNRIKAGGVSTQKANTETLPKLPKYNAPTPGFKPNSESPTVVPAKTSPDPTKRMLGLHPLKNQVLMMDSPPKTKPRHDGTPPSGPVKQVEGDGVFSKLRLRTPPSLLRQPSFRGGMRQGGLDVPDSASDAEKLGPNKIPQEPDKSHCQLSNGHVPRVSREISEPQKAFEKCSKGMQTDSSNSVSSSVSIQGFELSDDASNFIDMREPTPPEHENATHIESVKSHADSSPPTTFLHSEMAENMSRQTSEATVNHQNSITSNDKVGCLTPGHPVQDSKEMFAFEEGLSISQTSISAVTSYDNRSTGPSVEATEKIEDLQDTNKPASSANSLKLQLLSSGEKFVCEEATPVSTPKSLCMSTGDDKFTVTERLSSVTENAPPIISTNSQKGLQEEKGTVLQNPMTERAAVGNLPPAFDDVIHVIRHSSYRVGSEQPIKESVEMGVQNVDVGKFINELEMRNMSTPRTLKSSSCSEAMSLKSNISDQLEVRNMSTPPPALKPSSCTDALSTKSNISDNSGVKEVDVKNPVPVASKADSPDVSKDNSSMSEEETPAKETLDVKSFRQRADALEGLLELSAELLQHNRLEELAVVLKPFGKDKVSPRETAIWLAKSLKGMMSEDNGGRCS</sequence>
<dbReference type="OrthoDB" id="248923at2759"/>
<dbReference type="EC" id="2.7.11.1" evidence="2"/>
<comment type="caution">
    <text evidence="13">The sequence shown here is derived from an EMBL/GenBank/DDBJ whole genome shotgun (WGS) entry which is preliminary data.</text>
</comment>
<feature type="compositionally biased region" description="Basic and acidic residues" evidence="11">
    <location>
        <begin position="536"/>
        <end position="553"/>
    </location>
</feature>
<feature type="region of interest" description="Disordered" evidence="11">
    <location>
        <begin position="398"/>
        <end position="462"/>
    </location>
</feature>
<evidence type="ECO:0000313" key="13">
    <source>
        <dbReference type="EMBL" id="KAF7805746.1"/>
    </source>
</evidence>
<dbReference type="Pfam" id="PF00069">
    <property type="entry name" value="Pkinase"/>
    <property type="match status" value="1"/>
</dbReference>
<comment type="similarity">
    <text evidence="1">Belongs to the protein kinase superfamily. NEK Ser/Thr protein kinase family. NIMA subfamily.</text>
</comment>
<dbReference type="GO" id="GO:0007017">
    <property type="term" value="P:microtubule-based process"/>
    <property type="evidence" value="ECO:0007669"/>
    <property type="project" value="TreeGrafter"/>
</dbReference>
<feature type="region of interest" description="Disordered" evidence="11">
    <location>
        <begin position="474"/>
        <end position="497"/>
    </location>
</feature>
<evidence type="ECO:0000256" key="5">
    <source>
        <dbReference type="ARBA" id="ARBA00022741"/>
    </source>
</evidence>
<comment type="catalytic activity">
    <reaction evidence="8">
        <text>L-threonyl-[protein] + ATP = O-phospho-L-threonyl-[protein] + ADP + H(+)</text>
        <dbReference type="Rhea" id="RHEA:46608"/>
        <dbReference type="Rhea" id="RHEA-COMP:11060"/>
        <dbReference type="Rhea" id="RHEA-COMP:11605"/>
        <dbReference type="ChEBI" id="CHEBI:15378"/>
        <dbReference type="ChEBI" id="CHEBI:30013"/>
        <dbReference type="ChEBI" id="CHEBI:30616"/>
        <dbReference type="ChEBI" id="CHEBI:61977"/>
        <dbReference type="ChEBI" id="CHEBI:456216"/>
        <dbReference type="EC" id="2.7.11.1"/>
    </reaction>
</comment>
<dbReference type="CDD" id="cd08215">
    <property type="entry name" value="STKc_Nek"/>
    <property type="match status" value="1"/>
</dbReference>
<keyword evidence="14" id="KW-1185">Reference proteome</keyword>
<dbReference type="PANTHER" id="PTHR43671">
    <property type="entry name" value="SERINE/THREONINE-PROTEIN KINASE NEK"/>
    <property type="match status" value="1"/>
</dbReference>
<dbReference type="FunFam" id="3.30.200.20:FF:000108">
    <property type="entry name" value="Serine/threonine-protein kinase Nek2"/>
    <property type="match status" value="1"/>
</dbReference>
<feature type="region of interest" description="Disordered" evidence="11">
    <location>
        <begin position="512"/>
        <end position="594"/>
    </location>
</feature>
<evidence type="ECO:0000259" key="12">
    <source>
        <dbReference type="PROSITE" id="PS50011"/>
    </source>
</evidence>
<evidence type="ECO:0000256" key="11">
    <source>
        <dbReference type="SAM" id="MobiDB-lite"/>
    </source>
</evidence>
<dbReference type="InterPro" id="IPR050660">
    <property type="entry name" value="NEK_Ser/Thr_kinase"/>
</dbReference>
<dbReference type="PROSITE" id="PS00108">
    <property type="entry name" value="PROTEIN_KINASE_ST"/>
    <property type="match status" value="1"/>
</dbReference>
<gene>
    <name evidence="13" type="ORF">G2W53_037907</name>
</gene>
<feature type="compositionally biased region" description="Polar residues" evidence="11">
    <location>
        <begin position="416"/>
        <end position="425"/>
    </location>
</feature>
<comment type="catalytic activity">
    <reaction evidence="9">
        <text>L-seryl-[protein] + ATP = O-phospho-L-seryl-[protein] + ADP + H(+)</text>
        <dbReference type="Rhea" id="RHEA:17989"/>
        <dbReference type="Rhea" id="RHEA-COMP:9863"/>
        <dbReference type="Rhea" id="RHEA-COMP:11604"/>
        <dbReference type="ChEBI" id="CHEBI:15378"/>
        <dbReference type="ChEBI" id="CHEBI:29999"/>
        <dbReference type="ChEBI" id="CHEBI:30616"/>
        <dbReference type="ChEBI" id="CHEBI:83421"/>
        <dbReference type="ChEBI" id="CHEBI:456216"/>
        <dbReference type="EC" id="2.7.11.1"/>
    </reaction>
</comment>
<keyword evidence="4" id="KW-0808">Transferase</keyword>